<organism evidence="1 2">
    <name type="scientific">Striga asiatica</name>
    <name type="common">Asiatic witchweed</name>
    <name type="synonym">Buchnera asiatica</name>
    <dbReference type="NCBI Taxonomy" id="4170"/>
    <lineage>
        <taxon>Eukaryota</taxon>
        <taxon>Viridiplantae</taxon>
        <taxon>Streptophyta</taxon>
        <taxon>Embryophyta</taxon>
        <taxon>Tracheophyta</taxon>
        <taxon>Spermatophyta</taxon>
        <taxon>Magnoliopsida</taxon>
        <taxon>eudicotyledons</taxon>
        <taxon>Gunneridae</taxon>
        <taxon>Pentapetalae</taxon>
        <taxon>asterids</taxon>
        <taxon>lamiids</taxon>
        <taxon>Lamiales</taxon>
        <taxon>Orobanchaceae</taxon>
        <taxon>Buchnereae</taxon>
        <taxon>Striga</taxon>
    </lineage>
</organism>
<sequence>MTIWAVGWDFSFMSGTIPLYKGFRLLTSSALLEGSITLLCTIINPGTYKCRDSTTLTESVKGRSAVNKMHHMMNSSQLSSRDAQTLILILYWSFDSMLVFWRAAADSTNSLCHLEAHRKMEILRLLTSSALLEGSITLLSTSNVSFCLFRSSPTVCAPGTSKCRDSATLTKKSQHWDLRRLSTKWSCTRIKTYLFLREELDDELQDSPLCFCIYFPLAHTPRDAREWGHVG</sequence>
<keyword evidence="2" id="KW-1185">Reference proteome</keyword>
<protein>
    <submittedName>
        <fullName evidence="1">Acetyl-coenzyme A carboxylase carboxyltransferase subunit beta</fullName>
    </submittedName>
</protein>
<dbReference type="Proteomes" id="UP000325081">
    <property type="component" value="Unassembled WGS sequence"/>
</dbReference>
<name>A0A5A7PUS0_STRAF</name>
<keyword evidence="1" id="KW-0808">Transferase</keyword>
<dbReference type="EMBL" id="BKCP01005183">
    <property type="protein sequence ID" value="GER36579.1"/>
    <property type="molecule type" value="Genomic_DNA"/>
</dbReference>
<accession>A0A5A7PUS0</accession>
<comment type="caution">
    <text evidence="1">The sequence shown here is derived from an EMBL/GenBank/DDBJ whole genome shotgun (WGS) entry which is preliminary data.</text>
</comment>
<proteinExistence type="predicted"/>
<gene>
    <name evidence="1" type="ORF">STAS_12929</name>
</gene>
<evidence type="ECO:0000313" key="2">
    <source>
        <dbReference type="Proteomes" id="UP000325081"/>
    </source>
</evidence>
<dbReference type="GO" id="GO:0016740">
    <property type="term" value="F:transferase activity"/>
    <property type="evidence" value="ECO:0007669"/>
    <property type="project" value="UniProtKB-KW"/>
</dbReference>
<reference evidence="2" key="1">
    <citation type="journal article" date="2019" name="Curr. Biol.">
        <title>Genome Sequence of Striga asiatica Provides Insight into the Evolution of Plant Parasitism.</title>
        <authorList>
            <person name="Yoshida S."/>
            <person name="Kim S."/>
            <person name="Wafula E.K."/>
            <person name="Tanskanen J."/>
            <person name="Kim Y.M."/>
            <person name="Honaas L."/>
            <person name="Yang Z."/>
            <person name="Spallek T."/>
            <person name="Conn C.E."/>
            <person name="Ichihashi Y."/>
            <person name="Cheong K."/>
            <person name="Cui S."/>
            <person name="Der J.P."/>
            <person name="Gundlach H."/>
            <person name="Jiao Y."/>
            <person name="Hori C."/>
            <person name="Ishida J.K."/>
            <person name="Kasahara H."/>
            <person name="Kiba T."/>
            <person name="Kim M.S."/>
            <person name="Koo N."/>
            <person name="Laohavisit A."/>
            <person name="Lee Y.H."/>
            <person name="Lumba S."/>
            <person name="McCourt P."/>
            <person name="Mortimer J.C."/>
            <person name="Mutuku J.M."/>
            <person name="Nomura T."/>
            <person name="Sasaki-Sekimoto Y."/>
            <person name="Seto Y."/>
            <person name="Wang Y."/>
            <person name="Wakatake T."/>
            <person name="Sakakibara H."/>
            <person name="Demura T."/>
            <person name="Yamaguchi S."/>
            <person name="Yoneyama K."/>
            <person name="Manabe R.I."/>
            <person name="Nelson D.C."/>
            <person name="Schulman A.H."/>
            <person name="Timko M.P."/>
            <person name="dePamphilis C.W."/>
            <person name="Choi D."/>
            <person name="Shirasu K."/>
        </authorList>
    </citation>
    <scope>NUCLEOTIDE SEQUENCE [LARGE SCALE GENOMIC DNA]</scope>
    <source>
        <strain evidence="2">cv. UVA1</strain>
    </source>
</reference>
<evidence type="ECO:0000313" key="1">
    <source>
        <dbReference type="EMBL" id="GER36579.1"/>
    </source>
</evidence>
<dbReference type="AlphaFoldDB" id="A0A5A7PUS0"/>